<sequence length="441" mass="49530">MRVVFYAAILMIAVSLLLMPTPPPVAAHQPSSQPQALSRDMMGMVIRDPWYDFGTYPGMPNQPNRVAQDRMGQVLAEAGVQWVRLEFFVLGDGTDALNQTFARYDYFINTVAPRHNFKVLALVGFGIVNEHDILNTTTGITAGPFVDDPQYGGGVNPYIKRWLTRSLAIANRYGDKIAVYEVLNEQNRLPPSGKAVPAYLAARLHTKFFHHLKFPTPSDGAAWRRSVKVIIGGLHPKGTLEKGYSGYLSDSDYLRQLYGYNLTTGQIIPTDPFPAYNSRYDMLPLDGIGYHPYPEEIRLSLQADVDLITDRLNTLRNVLASMGDPYRPFWITEIGYNTAFKAQTEAGQAAFMRTVYTTLAARPDIASIFWFKYEDFPPADGPNAQRWGIVRINFTNDSTCPGGACYTVSGEPAYYRQSFWVYRELAGLPIYRVYLPLVARS</sequence>
<gene>
    <name evidence="2" type="ORF">OSCT_2172</name>
</gene>
<evidence type="ECO:0000313" key="2">
    <source>
        <dbReference type="EMBL" id="EFO79962.1"/>
    </source>
</evidence>
<dbReference type="Proteomes" id="UP000054010">
    <property type="component" value="Unassembled WGS sequence"/>
</dbReference>
<dbReference type="GO" id="GO:0004553">
    <property type="term" value="F:hydrolase activity, hydrolyzing O-glycosyl compounds"/>
    <property type="evidence" value="ECO:0007669"/>
    <property type="project" value="TreeGrafter"/>
</dbReference>
<keyword evidence="1" id="KW-0732">Signal</keyword>
<dbReference type="eggNOG" id="COG5309">
    <property type="taxonomic scope" value="Bacteria"/>
</dbReference>
<dbReference type="InterPro" id="IPR051923">
    <property type="entry name" value="Glycosyl_Hydrolase_39"/>
</dbReference>
<dbReference type="HOGENOM" id="CLU_635969_0_0_0"/>
<dbReference type="STRING" id="765420.OSCT_2172"/>
<dbReference type="InterPro" id="IPR017853">
    <property type="entry name" value="GH"/>
</dbReference>
<dbReference type="EMBL" id="ADVR01000094">
    <property type="protein sequence ID" value="EFO79962.1"/>
    <property type="molecule type" value="Genomic_DNA"/>
</dbReference>
<feature type="signal peptide" evidence="1">
    <location>
        <begin position="1"/>
        <end position="27"/>
    </location>
</feature>
<dbReference type="SUPFAM" id="SSF51445">
    <property type="entry name" value="(Trans)glycosidases"/>
    <property type="match status" value="1"/>
</dbReference>
<evidence type="ECO:0000256" key="1">
    <source>
        <dbReference type="SAM" id="SignalP"/>
    </source>
</evidence>
<dbReference type="AlphaFoldDB" id="E1IFS1"/>
<evidence type="ECO:0000313" key="3">
    <source>
        <dbReference type="Proteomes" id="UP000054010"/>
    </source>
</evidence>
<organism evidence="2 3">
    <name type="scientific">Oscillochloris trichoides DG-6</name>
    <dbReference type="NCBI Taxonomy" id="765420"/>
    <lineage>
        <taxon>Bacteria</taxon>
        <taxon>Bacillati</taxon>
        <taxon>Chloroflexota</taxon>
        <taxon>Chloroflexia</taxon>
        <taxon>Chloroflexales</taxon>
        <taxon>Chloroflexineae</taxon>
        <taxon>Oscillochloridaceae</taxon>
        <taxon>Oscillochloris</taxon>
    </lineage>
</organism>
<dbReference type="PANTHER" id="PTHR12631">
    <property type="entry name" value="ALPHA-L-IDURONIDASE"/>
    <property type="match status" value="1"/>
</dbReference>
<name>E1IFS1_9CHLR</name>
<protein>
    <submittedName>
        <fullName evidence="2">Uncharacterized protein</fullName>
    </submittedName>
</protein>
<keyword evidence="3" id="KW-1185">Reference proteome</keyword>
<accession>E1IFS1</accession>
<feature type="chain" id="PRO_5003147059" evidence="1">
    <location>
        <begin position="28"/>
        <end position="441"/>
    </location>
</feature>
<dbReference type="Gene3D" id="3.20.20.80">
    <property type="entry name" value="Glycosidases"/>
    <property type="match status" value="1"/>
</dbReference>
<proteinExistence type="predicted"/>
<comment type="caution">
    <text evidence="2">The sequence shown here is derived from an EMBL/GenBank/DDBJ whole genome shotgun (WGS) entry which is preliminary data.</text>
</comment>
<reference evidence="2 3" key="1">
    <citation type="journal article" date="2011" name="J. Bacteriol.">
        <title>Draft genome sequence of the anoxygenic filamentous phototrophic bacterium Oscillochloris trichoides subsp. DG-6.</title>
        <authorList>
            <person name="Kuznetsov B.B."/>
            <person name="Ivanovsky R.N."/>
            <person name="Keppen O.I."/>
            <person name="Sukhacheva M.V."/>
            <person name="Bumazhkin B.K."/>
            <person name="Patutina E.O."/>
            <person name="Beletsky A.V."/>
            <person name="Mardanov A.V."/>
            <person name="Baslerov R.V."/>
            <person name="Panteleeva A.N."/>
            <person name="Kolganova T.V."/>
            <person name="Ravin N.V."/>
            <person name="Skryabin K.G."/>
        </authorList>
    </citation>
    <scope>NUCLEOTIDE SEQUENCE [LARGE SCALE GENOMIC DNA]</scope>
    <source>
        <strain evidence="2 3">DG-6</strain>
    </source>
</reference>
<dbReference type="PANTHER" id="PTHR12631:SF10">
    <property type="entry name" value="BETA-XYLOSIDASE-LIKE PROTEIN-RELATED"/>
    <property type="match status" value="1"/>
</dbReference>